<dbReference type="SUPFAM" id="SSF51556">
    <property type="entry name" value="Metallo-dependent hydrolases"/>
    <property type="match status" value="1"/>
</dbReference>
<dbReference type="Proteomes" id="UP001155587">
    <property type="component" value="Unassembled WGS sequence"/>
</dbReference>
<dbReference type="FunFam" id="3.20.20.140:FF:000005">
    <property type="entry name" value="TatD family hydrolase"/>
    <property type="match status" value="1"/>
</dbReference>
<feature type="binding site" evidence="4">
    <location>
        <position position="138"/>
    </location>
    <ligand>
        <name>a divalent metal cation</name>
        <dbReference type="ChEBI" id="CHEBI:60240"/>
        <label>2</label>
    </ligand>
</feature>
<evidence type="ECO:0000313" key="5">
    <source>
        <dbReference type="EMBL" id="MCW8345294.1"/>
    </source>
</evidence>
<proteinExistence type="inferred from homology"/>
<dbReference type="Pfam" id="PF01026">
    <property type="entry name" value="TatD_DNase"/>
    <property type="match status" value="1"/>
</dbReference>
<sequence length="265" mass="29299">MIDTHCHLDLIAAKTDLADVLEGARAAGVEGIIVPGINEENWTDIAQLAQQHSDIYYALGFHPLFLSGVSSASIERLKQVFVQARGLPNKCVAIGECGLDFYHLGQDCDVELVKQQQKQILREHILLANKAKLPVILHCRKAHQDMMALLRKTAPIYGGVIHGFSGSYQQAMEYIKLGIYIGVGGVISYERAKKTRDTISKLPLEYLLIETDAPDMPLSGYQGAINKPEMLKLTLSTLIMLRSESAQTVTSQLQNNSKSLFFICD</sequence>
<dbReference type="InterPro" id="IPR032466">
    <property type="entry name" value="Metal_Hydrolase"/>
</dbReference>
<keyword evidence="6" id="KW-1185">Reference proteome</keyword>
<protein>
    <submittedName>
        <fullName evidence="5">TatD family hydrolase</fullName>
    </submittedName>
</protein>
<dbReference type="InterPro" id="IPR001130">
    <property type="entry name" value="TatD-like"/>
</dbReference>
<evidence type="ECO:0000256" key="3">
    <source>
        <dbReference type="ARBA" id="ARBA00022801"/>
    </source>
</evidence>
<gene>
    <name evidence="5" type="ORF">MD535_04525</name>
</gene>
<organism evidence="5 6">
    <name type="scientific">Vibrio qingdaonensis</name>
    <dbReference type="NCBI Taxonomy" id="2829491"/>
    <lineage>
        <taxon>Bacteria</taxon>
        <taxon>Pseudomonadati</taxon>
        <taxon>Pseudomonadota</taxon>
        <taxon>Gammaproteobacteria</taxon>
        <taxon>Vibrionales</taxon>
        <taxon>Vibrionaceae</taxon>
        <taxon>Vibrio</taxon>
    </lineage>
</organism>
<evidence type="ECO:0000256" key="2">
    <source>
        <dbReference type="ARBA" id="ARBA00022723"/>
    </source>
</evidence>
<dbReference type="EMBL" id="JAKRRY010000003">
    <property type="protein sequence ID" value="MCW8345294.1"/>
    <property type="molecule type" value="Genomic_DNA"/>
</dbReference>
<dbReference type="CDD" id="cd01310">
    <property type="entry name" value="TatD_DNAse"/>
    <property type="match status" value="1"/>
</dbReference>
<feature type="binding site" evidence="4">
    <location>
        <position position="5"/>
    </location>
    <ligand>
        <name>a divalent metal cation</name>
        <dbReference type="ChEBI" id="CHEBI:60240"/>
        <label>1</label>
    </ligand>
</feature>
<keyword evidence="2 4" id="KW-0479">Metal-binding</keyword>
<evidence type="ECO:0000256" key="1">
    <source>
        <dbReference type="ARBA" id="ARBA00009275"/>
    </source>
</evidence>
<feature type="binding site" evidence="4">
    <location>
        <position position="7"/>
    </location>
    <ligand>
        <name>a divalent metal cation</name>
        <dbReference type="ChEBI" id="CHEBI:60240"/>
        <label>1</label>
    </ligand>
</feature>
<dbReference type="PANTHER" id="PTHR46124">
    <property type="entry name" value="D-AMINOACYL-TRNA DEACYLASE"/>
    <property type="match status" value="1"/>
</dbReference>
<dbReference type="AlphaFoldDB" id="A0A9X3CLD2"/>
<feature type="binding site" evidence="4">
    <location>
        <position position="212"/>
    </location>
    <ligand>
        <name>a divalent metal cation</name>
        <dbReference type="ChEBI" id="CHEBI:60240"/>
        <label>1</label>
    </ligand>
</feature>
<evidence type="ECO:0000256" key="4">
    <source>
        <dbReference type="PIRSR" id="PIRSR005902-1"/>
    </source>
</evidence>
<name>A0A9X3CLD2_9VIBR</name>
<dbReference type="PIRSF" id="PIRSF005902">
    <property type="entry name" value="DNase_TatD"/>
    <property type="match status" value="1"/>
</dbReference>
<dbReference type="GO" id="GO:0046872">
    <property type="term" value="F:metal ion binding"/>
    <property type="evidence" value="ECO:0007669"/>
    <property type="project" value="UniProtKB-KW"/>
</dbReference>
<dbReference type="GO" id="GO:0016788">
    <property type="term" value="F:hydrolase activity, acting on ester bonds"/>
    <property type="evidence" value="ECO:0007669"/>
    <property type="project" value="InterPro"/>
</dbReference>
<reference evidence="5" key="1">
    <citation type="submission" date="2022-02" db="EMBL/GenBank/DDBJ databases">
        <title>Vibrio sp. nov, a new bacterium isolated from seawater.</title>
        <authorList>
            <person name="Yuan Y."/>
        </authorList>
    </citation>
    <scope>NUCLEOTIDE SEQUENCE</scope>
    <source>
        <strain evidence="5">ZSDZ65</strain>
    </source>
</reference>
<dbReference type="PROSITE" id="PS01137">
    <property type="entry name" value="TATD_1"/>
    <property type="match status" value="1"/>
</dbReference>
<feature type="binding site" evidence="4">
    <location>
        <position position="162"/>
    </location>
    <ligand>
        <name>a divalent metal cation</name>
        <dbReference type="ChEBI" id="CHEBI:60240"/>
        <label>2</label>
    </ligand>
</feature>
<feature type="binding site" evidence="4">
    <location>
        <position position="96"/>
    </location>
    <ligand>
        <name>a divalent metal cation</name>
        <dbReference type="ChEBI" id="CHEBI:60240"/>
        <label>1</label>
    </ligand>
</feature>
<comment type="caution">
    <text evidence="5">The sequence shown here is derived from an EMBL/GenBank/DDBJ whole genome shotgun (WGS) entry which is preliminary data.</text>
</comment>
<keyword evidence="3 5" id="KW-0378">Hydrolase</keyword>
<evidence type="ECO:0000313" key="6">
    <source>
        <dbReference type="Proteomes" id="UP001155587"/>
    </source>
</evidence>
<dbReference type="PROSITE" id="PS01091">
    <property type="entry name" value="TATD_3"/>
    <property type="match status" value="1"/>
</dbReference>
<dbReference type="Gene3D" id="3.20.20.140">
    <property type="entry name" value="Metal-dependent hydrolases"/>
    <property type="match status" value="1"/>
</dbReference>
<comment type="similarity">
    <text evidence="1">Belongs to the metallo-dependent hydrolases superfamily. TatD-type hydrolase family.</text>
</comment>
<accession>A0A9X3CLD2</accession>
<dbReference type="GO" id="GO:0005829">
    <property type="term" value="C:cytosol"/>
    <property type="evidence" value="ECO:0007669"/>
    <property type="project" value="TreeGrafter"/>
</dbReference>
<dbReference type="InterPro" id="IPR018228">
    <property type="entry name" value="DNase_TatD-rel_CS"/>
</dbReference>
<dbReference type="PANTHER" id="PTHR46124:SF3">
    <property type="entry name" value="HYDROLASE"/>
    <property type="match status" value="1"/>
</dbReference>